<keyword evidence="5" id="KW-1185">Reference proteome</keyword>
<name>A0ABP7ZIW2_9MICO</name>
<dbReference type="InterPro" id="IPR051603">
    <property type="entry name" value="Zinc-ADH_QOR/CCCR"/>
</dbReference>
<keyword evidence="1" id="KW-0521">NADP</keyword>
<gene>
    <name evidence="4" type="ORF">GCM10022286_13610</name>
</gene>
<evidence type="ECO:0000256" key="2">
    <source>
        <dbReference type="SAM" id="MobiDB-lite"/>
    </source>
</evidence>
<dbReference type="Pfam" id="PF13602">
    <property type="entry name" value="ADH_zinc_N_2"/>
    <property type="match status" value="1"/>
</dbReference>
<dbReference type="InterPro" id="IPR036291">
    <property type="entry name" value="NAD(P)-bd_dom_sf"/>
</dbReference>
<evidence type="ECO:0000259" key="3">
    <source>
        <dbReference type="SMART" id="SM00829"/>
    </source>
</evidence>
<dbReference type="InterPro" id="IPR020843">
    <property type="entry name" value="ER"/>
</dbReference>
<reference evidence="4" key="1">
    <citation type="journal article" date="2014" name="Int. J. Syst. Evol. Microbiol.">
        <title>Complete genome of a new Firmicutes species belonging to the dominant human colonic microbiota ('Ruminococcus bicirculans') reveals two chromosomes and a selective capacity to utilize plant glucans.</title>
        <authorList>
            <consortium name="NISC Comparative Sequencing Program"/>
            <person name="Wegmann U."/>
            <person name="Louis P."/>
            <person name="Goesmann A."/>
            <person name="Henrissat B."/>
            <person name="Duncan S.H."/>
            <person name="Flint H.J."/>
        </authorList>
    </citation>
    <scope>NUCLEOTIDE SEQUENCE</scope>
    <source>
        <strain evidence="4">JCM 17590</strain>
    </source>
</reference>
<dbReference type="CDD" id="cd05289">
    <property type="entry name" value="MDR_like_2"/>
    <property type="match status" value="1"/>
</dbReference>
<dbReference type="Proteomes" id="UP001415169">
    <property type="component" value="Unassembled WGS sequence"/>
</dbReference>
<dbReference type="SUPFAM" id="SSF51735">
    <property type="entry name" value="NAD(P)-binding Rossmann-fold domains"/>
    <property type="match status" value="1"/>
</dbReference>
<evidence type="ECO:0000313" key="4">
    <source>
        <dbReference type="EMBL" id="GAA4159350.1"/>
    </source>
</evidence>
<protein>
    <submittedName>
        <fullName evidence="4">NADP-dependent oxidoreductase</fullName>
    </submittedName>
</protein>
<dbReference type="InterPro" id="IPR011032">
    <property type="entry name" value="GroES-like_sf"/>
</dbReference>
<accession>A0ABP7ZIW2</accession>
<dbReference type="Gene3D" id="3.40.50.720">
    <property type="entry name" value="NAD(P)-binding Rossmann-like Domain"/>
    <property type="match status" value="1"/>
</dbReference>
<evidence type="ECO:0000256" key="1">
    <source>
        <dbReference type="ARBA" id="ARBA00022857"/>
    </source>
</evidence>
<dbReference type="InterPro" id="IPR013154">
    <property type="entry name" value="ADH-like_N"/>
</dbReference>
<feature type="domain" description="Enoyl reductase (ER)" evidence="3">
    <location>
        <begin position="33"/>
        <end position="331"/>
    </location>
</feature>
<dbReference type="SUPFAM" id="SSF50129">
    <property type="entry name" value="GroES-like"/>
    <property type="match status" value="1"/>
</dbReference>
<dbReference type="EMBL" id="BAABBV010000001">
    <property type="protein sequence ID" value="GAA4159350.1"/>
    <property type="molecule type" value="Genomic_DNA"/>
</dbReference>
<proteinExistence type="predicted"/>
<sequence length="333" mass="34111">MLAALAGQDEGMTSPSQPELPETAKAVLITRAGGPEVLELRDVPVAAPGPGEVLVRVRAAGVNPVDAKIRKGSRGDITEPKRIGADASGVVVAAGEGVTFRPGDEVIGWGQPGTYAEYVTGPAAKWTPKPAEVSFPEGAALGVPGGTAYQCLKSVGLVPGETLLVHAGAGAVGQAAVQFAKLWGANVVATASESNHERLRTLGAVPVTYGDGLLDRVREAAPQGIDRVLEAAGTDEALEVSLALVDDPTRIVEIVVPGWAAEHGVTVFSGGLPGSMTPEANALRDEAIPYTAKLIAEGRFSVELGEAFALADAARAHELVETGHPRGKIVLTP</sequence>
<dbReference type="Pfam" id="PF08240">
    <property type="entry name" value="ADH_N"/>
    <property type="match status" value="1"/>
</dbReference>
<reference evidence="4" key="2">
    <citation type="submission" date="2023-12" db="EMBL/GenBank/DDBJ databases">
        <authorList>
            <person name="Sun Q."/>
            <person name="Inoue M."/>
        </authorList>
    </citation>
    <scope>NUCLEOTIDE SEQUENCE</scope>
    <source>
        <strain evidence="4">JCM 17590</strain>
    </source>
</reference>
<evidence type="ECO:0000313" key="5">
    <source>
        <dbReference type="Proteomes" id="UP001415169"/>
    </source>
</evidence>
<dbReference type="Gene3D" id="3.90.180.10">
    <property type="entry name" value="Medium-chain alcohol dehydrogenases, catalytic domain"/>
    <property type="match status" value="1"/>
</dbReference>
<comment type="caution">
    <text evidence="4">The sequence shown here is derived from an EMBL/GenBank/DDBJ whole genome shotgun (WGS) entry which is preliminary data.</text>
</comment>
<dbReference type="PANTHER" id="PTHR44154:SF1">
    <property type="entry name" value="QUINONE OXIDOREDUCTASE"/>
    <property type="match status" value="1"/>
</dbReference>
<organism evidence="4 5">
    <name type="scientific">Gryllotalpicola daejeonensis</name>
    <dbReference type="NCBI Taxonomy" id="993087"/>
    <lineage>
        <taxon>Bacteria</taxon>
        <taxon>Bacillati</taxon>
        <taxon>Actinomycetota</taxon>
        <taxon>Actinomycetes</taxon>
        <taxon>Micrococcales</taxon>
        <taxon>Microbacteriaceae</taxon>
        <taxon>Gryllotalpicola</taxon>
    </lineage>
</organism>
<dbReference type="PANTHER" id="PTHR44154">
    <property type="entry name" value="QUINONE OXIDOREDUCTASE"/>
    <property type="match status" value="1"/>
</dbReference>
<dbReference type="SMART" id="SM00829">
    <property type="entry name" value="PKS_ER"/>
    <property type="match status" value="1"/>
</dbReference>
<feature type="region of interest" description="Disordered" evidence="2">
    <location>
        <begin position="1"/>
        <end position="21"/>
    </location>
</feature>